<evidence type="ECO:0000313" key="2">
    <source>
        <dbReference type="EMBL" id="PVY39386.1"/>
    </source>
</evidence>
<feature type="chain" id="PRO_5015500792" description="Cellulase (Glycosyl hydrolase family 5)" evidence="1">
    <location>
        <begin position="21"/>
        <end position="1186"/>
    </location>
</feature>
<dbReference type="InterPro" id="IPR017853">
    <property type="entry name" value="GH"/>
</dbReference>
<dbReference type="AlphaFoldDB" id="A0A2U1ASH9"/>
<dbReference type="Proteomes" id="UP000245959">
    <property type="component" value="Unassembled WGS sequence"/>
</dbReference>
<gene>
    <name evidence="2" type="ORF">C8D82_12161</name>
</gene>
<dbReference type="EMBL" id="QEKH01000021">
    <property type="protein sequence ID" value="PVY39386.1"/>
    <property type="molecule type" value="Genomic_DNA"/>
</dbReference>
<protein>
    <recommendedName>
        <fullName evidence="4">Cellulase (Glycosyl hydrolase family 5)</fullName>
    </recommendedName>
</protein>
<dbReference type="OrthoDB" id="9801493at2"/>
<accession>A0A2U1ASH9</accession>
<evidence type="ECO:0008006" key="4">
    <source>
        <dbReference type="Google" id="ProtNLM"/>
    </source>
</evidence>
<keyword evidence="1" id="KW-0732">Signal</keyword>
<sequence length="1186" mass="130556">MRVKQLFSGLAAAVAVSLSAAECLTSNSLNWTSFANQCNGSAVKTADGGYEMSKASGGDAVYLYNKDSYPVEQGKTYRVSIKLGQCDSRLKPEVMITFPGNQDRKPASYSVLFKNNAAEAYFTAQPGDKGIRIHLIAKGNGKAKVDSVLVTEAKTLPSPRTEVASDNGNLLDNDLLDWTYLANKCKGVAKKNANGSYEVTKESGGDALYFYNKNNYPVKPGKTYRVSIKLARYDATLNSILMISFPDNKGRNPASYTALLRNGEAETIFTAQPGDQGIRIHLVVDEDGTAEVASVVLKELVPLSSSPVDISNAVNMGFKDEIANDRKGGWTDQGSDNDLRIFKPGKRSFSGVMFDILDETKNNGKACIALAGKAQEWLPESVSVKADGAWTSLFLLHALAWGESAPGGITVAYKDGSKQEIPVTSADVGNWWGPCAGTNSVVAWSADNNAAYVGLYLTQYKIQDKPLASITLHSNCGPVWLIAGLSLAKGDYLIPKNVETVIFENKEWKRLELKQDIQKGSVLDFSALQDAPAGKYGRVIVNESGKFAFETTPQKAERFYGTNLNGIIYIDKTWCKRIAERLAMSGYNSVRIHHYDGDLLKKDRKGIVFDPEKVDLFDYFIFCLKEKGIYVTIDLYVSRQLVPGELSDLPEFSGLDGYKGLVFLLPSAMDNWKDFTRQFLTHVNPYTKLALKDDPVLITLSLINEDTIFDMSQNQRTSALFRKRYDSWLQKKGISPDKADNSTWNEFLSELYSRGFREMKTFVRSLGCKTPITDQNMAQNIPLTLLRSQYDYVDIHAYWDHPRMEEWALPFGIAGKSFITTGPDWLVTVMSGRILGKPFVITEFDFASPNPFRAESGPLMGAYASLQDWDALYRFAYAHHTSHILGNGHIHVNACWDISVDPVKALSDRIGILLFQRGDVSPARKCIPTIVCNDLAGNEVNRPDGWDIKQLAFVCKIGMAIVDKKCQFVSPDVFPKDAIAVNCIQSAMSAHGWGRPNLSADNASPSGILKNCLPQNIAEGLEHGLLISTTNELERNRIAGTFKAITPRSETLIVPAGTALSGKRFSVEGNTEWAVFCAASVDGKSLAESRRILVLHLTNGLYSGTKFANSQMTRLLDWGHYPCLVRTGSALLTLRGAYTGYKLYGVDLSGKRIKEIPLKCTDAALSFIASISSGPDTILAYELVKE</sequence>
<proteinExistence type="predicted"/>
<comment type="caution">
    <text evidence="2">The sequence shown here is derived from an EMBL/GenBank/DDBJ whole genome shotgun (WGS) entry which is preliminary data.</text>
</comment>
<dbReference type="RefSeq" id="WP_133245198.1">
    <property type="nucleotide sequence ID" value="NZ_CABMMC010000002.1"/>
</dbReference>
<feature type="signal peptide" evidence="1">
    <location>
        <begin position="1"/>
        <end position="20"/>
    </location>
</feature>
<dbReference type="GeneID" id="78296034"/>
<dbReference type="Gene3D" id="3.20.20.80">
    <property type="entry name" value="Glycosidases"/>
    <property type="match status" value="1"/>
</dbReference>
<evidence type="ECO:0000313" key="3">
    <source>
        <dbReference type="Proteomes" id="UP000245959"/>
    </source>
</evidence>
<keyword evidence="3" id="KW-1185">Reference proteome</keyword>
<organism evidence="2 3">
    <name type="scientific">Victivallis vadensis</name>
    <dbReference type="NCBI Taxonomy" id="172901"/>
    <lineage>
        <taxon>Bacteria</taxon>
        <taxon>Pseudomonadati</taxon>
        <taxon>Lentisphaerota</taxon>
        <taxon>Lentisphaeria</taxon>
        <taxon>Victivallales</taxon>
        <taxon>Victivallaceae</taxon>
        <taxon>Victivallis</taxon>
    </lineage>
</organism>
<reference evidence="2 3" key="1">
    <citation type="submission" date="2018-04" db="EMBL/GenBank/DDBJ databases">
        <title>Genomic Encyclopedia of Type Strains, Phase IV (KMG-IV): sequencing the most valuable type-strain genomes for metagenomic binning, comparative biology and taxonomic classification.</title>
        <authorList>
            <person name="Goeker M."/>
        </authorList>
    </citation>
    <scope>NUCLEOTIDE SEQUENCE [LARGE SCALE GENOMIC DNA]</scope>
    <source>
        <strain evidence="2 3">DSM 14823</strain>
    </source>
</reference>
<dbReference type="SUPFAM" id="SSF51445">
    <property type="entry name" value="(Trans)glycosidases"/>
    <property type="match status" value="1"/>
</dbReference>
<name>A0A2U1ASH9_9BACT</name>
<evidence type="ECO:0000256" key="1">
    <source>
        <dbReference type="SAM" id="SignalP"/>
    </source>
</evidence>